<name>A0A318D8F5_9GAMM</name>
<dbReference type="EMBL" id="QICH01000001">
    <property type="protein sequence ID" value="PXF64068.1"/>
    <property type="molecule type" value="Genomic_DNA"/>
</dbReference>
<dbReference type="RefSeq" id="WP_110199723.1">
    <property type="nucleotide sequence ID" value="NZ_QICH01000001.1"/>
</dbReference>
<dbReference type="OrthoDB" id="6193040at2"/>
<dbReference type="Proteomes" id="UP000247689">
    <property type="component" value="Unassembled WGS sequence"/>
</dbReference>
<reference evidence="1 2" key="1">
    <citation type="submission" date="2018-05" db="EMBL/GenBank/DDBJ databases">
        <title>Kangiella spongicola genome sequence.</title>
        <authorList>
            <person name="Maclea K.S."/>
            <person name="Goen A.E."/>
            <person name="Kelley C."/>
            <person name="Underriner A."/>
            <person name="Silverwood T."/>
            <person name="Trachtenberg A.M."/>
        </authorList>
    </citation>
    <scope>NUCLEOTIDE SEQUENCE [LARGE SCALE GENOMIC DNA]</scope>
    <source>
        <strain evidence="1 2">ATCC BAA-2076</strain>
    </source>
</reference>
<evidence type="ECO:0000313" key="1">
    <source>
        <dbReference type="EMBL" id="PXF64068.1"/>
    </source>
</evidence>
<proteinExistence type="predicted"/>
<sequence>MSNFSVEDILLLIHGEIATAVTSAEVYGASPGIKLSNVRVRMGQSTQGQEDRSISLDTERFPPAEQGWLIDVIYSPTDNTNQAPITDNNQILPSQLSKFLALSSVEKLSGVGKHYQSLLNRINIQSIQDLAELQSGIKALEGIAITPSQLRRFQSLAHLALSVPATSIPVDLAAITLADLLELLWSKAHDTRLSSLSGEAKGQVLRWLQQLELCLDNDFFNQLTLQKMLEES</sequence>
<keyword evidence="2" id="KW-1185">Reference proteome</keyword>
<gene>
    <name evidence="1" type="ORF">DL796_02700</name>
</gene>
<protein>
    <submittedName>
        <fullName evidence="1">Uncharacterized protein</fullName>
    </submittedName>
</protein>
<accession>A0A318D8F5</accession>
<dbReference type="Gene3D" id="1.10.150.20">
    <property type="entry name" value="5' to 3' exonuclease, C-terminal subdomain"/>
    <property type="match status" value="1"/>
</dbReference>
<comment type="caution">
    <text evidence="1">The sequence shown here is derived from an EMBL/GenBank/DDBJ whole genome shotgun (WGS) entry which is preliminary data.</text>
</comment>
<evidence type="ECO:0000313" key="2">
    <source>
        <dbReference type="Proteomes" id="UP000247689"/>
    </source>
</evidence>
<organism evidence="1 2">
    <name type="scientific">Kangiella spongicola</name>
    <dbReference type="NCBI Taxonomy" id="796379"/>
    <lineage>
        <taxon>Bacteria</taxon>
        <taxon>Pseudomonadati</taxon>
        <taxon>Pseudomonadota</taxon>
        <taxon>Gammaproteobacteria</taxon>
        <taxon>Kangiellales</taxon>
        <taxon>Kangiellaceae</taxon>
        <taxon>Kangiella</taxon>
    </lineage>
</organism>
<dbReference type="AlphaFoldDB" id="A0A318D8F5"/>